<dbReference type="Gene3D" id="3.40.525.10">
    <property type="entry name" value="CRAL-TRIO lipid binding domain"/>
    <property type="match status" value="1"/>
</dbReference>
<accession>A0AAW1QW39</accession>
<comment type="caution">
    <text evidence="3">The sequence shown here is derived from an EMBL/GenBank/DDBJ whole genome shotgun (WGS) entry which is preliminary data.</text>
</comment>
<sequence length="405" mass="42270">MASTSANGFASLSDGAPGANKQRQEDMPAVACGSSNGSVLCNGQSNGRAYAAHTPQLAAPAVAAPPQHAFTLLDPNEEAELAANFPDLVADPSPAGLGLEEPPSLAGAARRRSTSDEEERIAQELAEVEAEANAHALAQQRSLGGEHSGSGYGGDLDERRYSVSLDEPAQRAMAEAEAAMAEAVAGSHAAQGALDDFAKRARPFSPPPGSLRGARFVPDEAETEAFEPPEFQGMLYYDGVDSLGRPVVVVNADAVAAKVSRRAAGQYMLRQLEPLVAQGPYVLVLLNTGHAHRSNRLPAGWLLTTYRSLSRPFRKHVKRIVLVRPSAGLKALLALLRPFASRKAGRKIVAVESLTGIEAATRGEVAIAHLGPRFAAAAGRLVSEGSLTRAISLQRGASGPGGSPF</sequence>
<dbReference type="Pfam" id="PF13716">
    <property type="entry name" value="CRAL_TRIO_2"/>
    <property type="match status" value="1"/>
</dbReference>
<dbReference type="AlphaFoldDB" id="A0AAW1QW39"/>
<proteinExistence type="predicted"/>
<dbReference type="Proteomes" id="UP001445335">
    <property type="component" value="Unassembled WGS sequence"/>
</dbReference>
<feature type="region of interest" description="Disordered" evidence="1">
    <location>
        <begin position="1"/>
        <end position="38"/>
    </location>
</feature>
<dbReference type="InterPro" id="IPR001251">
    <property type="entry name" value="CRAL-TRIO_dom"/>
</dbReference>
<dbReference type="InterPro" id="IPR036865">
    <property type="entry name" value="CRAL-TRIO_dom_sf"/>
</dbReference>
<keyword evidence="4" id="KW-1185">Reference proteome</keyword>
<reference evidence="3 4" key="1">
    <citation type="journal article" date="2024" name="Nat. Commun.">
        <title>Phylogenomics reveals the evolutionary origins of lichenization in chlorophyte algae.</title>
        <authorList>
            <person name="Puginier C."/>
            <person name="Libourel C."/>
            <person name="Otte J."/>
            <person name="Skaloud P."/>
            <person name="Haon M."/>
            <person name="Grisel S."/>
            <person name="Petersen M."/>
            <person name="Berrin J.G."/>
            <person name="Delaux P.M."/>
            <person name="Dal Grande F."/>
            <person name="Keller J."/>
        </authorList>
    </citation>
    <scope>NUCLEOTIDE SEQUENCE [LARGE SCALE GENOMIC DNA]</scope>
    <source>
        <strain evidence="3 4">SAG 245.80</strain>
    </source>
</reference>
<evidence type="ECO:0000259" key="2">
    <source>
        <dbReference type="PROSITE" id="PS50191"/>
    </source>
</evidence>
<protein>
    <recommendedName>
        <fullName evidence="2">CRAL-TRIO domain-containing protein</fullName>
    </recommendedName>
</protein>
<evidence type="ECO:0000256" key="1">
    <source>
        <dbReference type="SAM" id="MobiDB-lite"/>
    </source>
</evidence>
<feature type="domain" description="CRAL-TRIO" evidence="2">
    <location>
        <begin position="219"/>
        <end position="382"/>
    </location>
</feature>
<organism evidence="3 4">
    <name type="scientific">Elliptochloris bilobata</name>
    <dbReference type="NCBI Taxonomy" id="381761"/>
    <lineage>
        <taxon>Eukaryota</taxon>
        <taxon>Viridiplantae</taxon>
        <taxon>Chlorophyta</taxon>
        <taxon>core chlorophytes</taxon>
        <taxon>Trebouxiophyceae</taxon>
        <taxon>Trebouxiophyceae incertae sedis</taxon>
        <taxon>Elliptochloris clade</taxon>
        <taxon>Elliptochloris</taxon>
    </lineage>
</organism>
<dbReference type="EMBL" id="JALJOU010000073">
    <property type="protein sequence ID" value="KAK9825463.1"/>
    <property type="molecule type" value="Genomic_DNA"/>
</dbReference>
<gene>
    <name evidence="3" type="ORF">WJX81_005184</name>
</gene>
<evidence type="ECO:0000313" key="4">
    <source>
        <dbReference type="Proteomes" id="UP001445335"/>
    </source>
</evidence>
<name>A0AAW1QW39_9CHLO</name>
<dbReference type="PROSITE" id="PS50191">
    <property type="entry name" value="CRAL_TRIO"/>
    <property type="match status" value="1"/>
</dbReference>
<evidence type="ECO:0000313" key="3">
    <source>
        <dbReference type="EMBL" id="KAK9825463.1"/>
    </source>
</evidence>
<feature type="region of interest" description="Disordered" evidence="1">
    <location>
        <begin position="92"/>
        <end position="121"/>
    </location>
</feature>
<feature type="compositionally biased region" description="Polar residues" evidence="1">
    <location>
        <begin position="1"/>
        <end position="10"/>
    </location>
</feature>
<dbReference type="SUPFAM" id="SSF52087">
    <property type="entry name" value="CRAL/TRIO domain"/>
    <property type="match status" value="1"/>
</dbReference>